<evidence type="ECO:0000256" key="3">
    <source>
        <dbReference type="ARBA" id="ARBA00008085"/>
    </source>
</evidence>
<name>I0YPL6_COCSC</name>
<accession>I0YPL6</accession>
<comment type="caution">
    <text evidence="10">The sequence shown here is derived from an EMBL/GenBank/DDBJ whole genome shotgun (WGS) entry which is preliminary data.</text>
</comment>
<feature type="region of interest" description="Disordered" evidence="8">
    <location>
        <begin position="1"/>
        <end position="32"/>
    </location>
</feature>
<evidence type="ECO:0000256" key="2">
    <source>
        <dbReference type="ARBA" id="ARBA00005080"/>
    </source>
</evidence>
<dbReference type="GO" id="GO:0005525">
    <property type="term" value="F:GTP binding"/>
    <property type="evidence" value="ECO:0007669"/>
    <property type="project" value="TreeGrafter"/>
</dbReference>
<dbReference type="PANTHER" id="PTHR11109">
    <property type="entry name" value="GTP CYCLOHYDROLASE I"/>
    <property type="match status" value="1"/>
</dbReference>
<organism evidence="10 11">
    <name type="scientific">Coccomyxa subellipsoidea (strain C-169)</name>
    <name type="common">Green microalga</name>
    <dbReference type="NCBI Taxonomy" id="574566"/>
    <lineage>
        <taxon>Eukaryota</taxon>
        <taxon>Viridiplantae</taxon>
        <taxon>Chlorophyta</taxon>
        <taxon>core chlorophytes</taxon>
        <taxon>Trebouxiophyceae</taxon>
        <taxon>Trebouxiophyceae incertae sedis</taxon>
        <taxon>Coccomyxaceae</taxon>
        <taxon>Coccomyxa</taxon>
        <taxon>Coccomyxa subellipsoidea</taxon>
    </lineage>
</organism>
<dbReference type="FunFam" id="3.30.1130.10:FF:000001">
    <property type="entry name" value="GTP cyclohydrolase 1"/>
    <property type="match status" value="1"/>
</dbReference>
<dbReference type="EC" id="3.5.4.16" evidence="4"/>
<keyword evidence="11" id="KW-1185">Reference proteome</keyword>
<evidence type="ECO:0000313" key="11">
    <source>
        <dbReference type="Proteomes" id="UP000007264"/>
    </source>
</evidence>
<dbReference type="Pfam" id="PF01227">
    <property type="entry name" value="GTP_cyclohydroI"/>
    <property type="match status" value="1"/>
</dbReference>
<dbReference type="HAMAP" id="MF_00223">
    <property type="entry name" value="FolE"/>
    <property type="match status" value="1"/>
</dbReference>
<gene>
    <name evidence="10" type="ORF">COCSUDRAFT_18992</name>
</gene>
<dbReference type="GO" id="GO:0046654">
    <property type="term" value="P:tetrahydrofolate biosynthetic process"/>
    <property type="evidence" value="ECO:0007669"/>
    <property type="project" value="InterPro"/>
</dbReference>
<evidence type="ECO:0000256" key="1">
    <source>
        <dbReference type="ARBA" id="ARBA00001052"/>
    </source>
</evidence>
<feature type="compositionally biased region" description="Polar residues" evidence="8">
    <location>
        <begin position="1"/>
        <end position="11"/>
    </location>
</feature>
<evidence type="ECO:0000313" key="10">
    <source>
        <dbReference type="EMBL" id="EIE20335.1"/>
    </source>
</evidence>
<comment type="pathway">
    <text evidence="2">Cofactor biosynthesis; 7,8-dihydroneopterin triphosphate biosynthesis; 7,8-dihydroneopterin triphosphate from GTP: step 1/1.</text>
</comment>
<dbReference type="eggNOG" id="KOG2698">
    <property type="taxonomic scope" value="Eukaryota"/>
</dbReference>
<proteinExistence type="inferred from homology"/>
<dbReference type="EMBL" id="AGSI01000016">
    <property type="protein sequence ID" value="EIE20335.1"/>
    <property type="molecule type" value="Genomic_DNA"/>
</dbReference>
<dbReference type="GO" id="GO:0005737">
    <property type="term" value="C:cytoplasm"/>
    <property type="evidence" value="ECO:0007669"/>
    <property type="project" value="TreeGrafter"/>
</dbReference>
<comment type="similarity">
    <text evidence="3">Belongs to the GTP cyclohydrolase I family.</text>
</comment>
<dbReference type="UniPathway" id="UPA00848">
    <property type="reaction ID" value="UER00151"/>
</dbReference>
<dbReference type="Gene3D" id="1.10.286.10">
    <property type="match status" value="1"/>
</dbReference>
<dbReference type="InterPro" id="IPR043134">
    <property type="entry name" value="GTP-CH-I_N"/>
</dbReference>
<reference evidence="10 11" key="1">
    <citation type="journal article" date="2012" name="Genome Biol.">
        <title>The genome of the polar eukaryotic microalga coccomyxa subellipsoidea reveals traits of cold adaptation.</title>
        <authorList>
            <person name="Blanc G."/>
            <person name="Agarkova I."/>
            <person name="Grimwood J."/>
            <person name="Kuo A."/>
            <person name="Brueggeman A."/>
            <person name="Dunigan D."/>
            <person name="Gurnon J."/>
            <person name="Ladunga I."/>
            <person name="Lindquist E."/>
            <person name="Lucas S."/>
            <person name="Pangilinan J."/>
            <person name="Proschold T."/>
            <person name="Salamov A."/>
            <person name="Schmutz J."/>
            <person name="Weeks D."/>
            <person name="Yamada T."/>
            <person name="Claverie J.M."/>
            <person name="Grigoriev I."/>
            <person name="Van Etten J."/>
            <person name="Lomsadze A."/>
            <person name="Borodovsky M."/>
        </authorList>
    </citation>
    <scope>NUCLEOTIDE SEQUENCE [LARGE SCALE GENOMIC DNA]</scope>
    <source>
        <strain evidence="10 11">C-169</strain>
    </source>
</reference>
<dbReference type="GO" id="GO:0008270">
    <property type="term" value="F:zinc ion binding"/>
    <property type="evidence" value="ECO:0007669"/>
    <property type="project" value="TreeGrafter"/>
</dbReference>
<dbReference type="InterPro" id="IPR020602">
    <property type="entry name" value="GTP_CycHdrlase_I_dom"/>
</dbReference>
<evidence type="ECO:0000256" key="4">
    <source>
        <dbReference type="ARBA" id="ARBA00012715"/>
    </source>
</evidence>
<protein>
    <recommendedName>
        <fullName evidence="5">GTP cyclohydrolase 1</fullName>
        <ecNumber evidence="4">3.5.4.16</ecNumber>
    </recommendedName>
    <alternativeName>
        <fullName evidence="7">GTP cyclohydrolase I</fullName>
    </alternativeName>
</protein>
<evidence type="ECO:0000259" key="9">
    <source>
        <dbReference type="Pfam" id="PF01227"/>
    </source>
</evidence>
<feature type="domain" description="GTP cyclohydrolase I" evidence="9">
    <location>
        <begin position="37"/>
        <end position="228"/>
    </location>
</feature>
<sequence>MGGSALSSGTDLSADASESCLDQQSPIPSSERLESLQDAVRSIIVGIGEDVTREGLRDTPKRVAKAWLDASWGYRQTARSVVGGALFHEPEVATASSGLVIVRDVDFASTSESSLLPFYGRCHIGYMPSQGIVLGLSKVARLVTMFARRLQTQERFTQELLAAFEAEIFLYSLLSLASGAAGTLVVCEASHMCMVARGVEKHASSTITMAARGACCQDIAMRTRLLERLTQ</sequence>
<dbReference type="STRING" id="574566.I0YPL6"/>
<evidence type="ECO:0000256" key="6">
    <source>
        <dbReference type="ARBA" id="ARBA00022801"/>
    </source>
</evidence>
<comment type="catalytic activity">
    <reaction evidence="1">
        <text>GTP + H2O = 7,8-dihydroneopterin 3'-triphosphate + formate + H(+)</text>
        <dbReference type="Rhea" id="RHEA:17473"/>
        <dbReference type="ChEBI" id="CHEBI:15377"/>
        <dbReference type="ChEBI" id="CHEBI:15378"/>
        <dbReference type="ChEBI" id="CHEBI:15740"/>
        <dbReference type="ChEBI" id="CHEBI:37565"/>
        <dbReference type="ChEBI" id="CHEBI:58462"/>
        <dbReference type="EC" id="3.5.4.16"/>
    </reaction>
</comment>
<dbReference type="GO" id="GO:0006729">
    <property type="term" value="P:tetrahydrobiopterin biosynthetic process"/>
    <property type="evidence" value="ECO:0007669"/>
    <property type="project" value="TreeGrafter"/>
</dbReference>
<dbReference type="GO" id="GO:0003934">
    <property type="term" value="F:GTP cyclohydrolase I activity"/>
    <property type="evidence" value="ECO:0007669"/>
    <property type="project" value="UniProtKB-EC"/>
</dbReference>
<dbReference type="InterPro" id="IPR001474">
    <property type="entry name" value="GTP_CycHdrlase_I"/>
</dbReference>
<dbReference type="InterPro" id="IPR043133">
    <property type="entry name" value="GTP-CH-I_C/QueF"/>
</dbReference>
<evidence type="ECO:0000256" key="8">
    <source>
        <dbReference type="SAM" id="MobiDB-lite"/>
    </source>
</evidence>
<dbReference type="NCBIfam" id="NF006826">
    <property type="entry name" value="PRK09347.1-3"/>
    <property type="match status" value="1"/>
</dbReference>
<dbReference type="RefSeq" id="XP_005644879.1">
    <property type="nucleotide sequence ID" value="XM_005644822.1"/>
</dbReference>
<evidence type="ECO:0000256" key="7">
    <source>
        <dbReference type="ARBA" id="ARBA00030854"/>
    </source>
</evidence>
<dbReference type="SUPFAM" id="SSF55620">
    <property type="entry name" value="Tetrahydrobiopterin biosynthesis enzymes-like"/>
    <property type="match status" value="1"/>
</dbReference>
<dbReference type="Proteomes" id="UP000007264">
    <property type="component" value="Unassembled WGS sequence"/>
</dbReference>
<dbReference type="OrthoDB" id="4966at2759"/>
<dbReference type="AlphaFoldDB" id="I0YPL6"/>
<dbReference type="GeneID" id="17038311"/>
<keyword evidence="6" id="KW-0378">Hydrolase</keyword>
<dbReference type="PANTHER" id="PTHR11109:SF7">
    <property type="entry name" value="GTP CYCLOHYDROLASE 1"/>
    <property type="match status" value="1"/>
</dbReference>
<dbReference type="KEGG" id="csl:COCSUDRAFT_18992"/>
<dbReference type="Gene3D" id="3.30.1130.10">
    <property type="match status" value="1"/>
</dbReference>
<evidence type="ECO:0000256" key="5">
    <source>
        <dbReference type="ARBA" id="ARBA00017272"/>
    </source>
</evidence>